<evidence type="ECO:0000313" key="2">
    <source>
        <dbReference type="Proteomes" id="UP000178615"/>
    </source>
</evidence>
<accession>A0A1F4UKR5</accession>
<comment type="caution">
    <text evidence="1">The sequence shown here is derived from an EMBL/GenBank/DDBJ whole genome shotgun (WGS) entry which is preliminary data.</text>
</comment>
<dbReference type="AlphaFoldDB" id="A0A1F4UKR5"/>
<proteinExistence type="predicted"/>
<dbReference type="Proteomes" id="UP000178615">
    <property type="component" value="Unassembled WGS sequence"/>
</dbReference>
<organism evidence="1 2">
    <name type="scientific">candidate division WWE3 bacterium RBG_19FT_COMBO_34_6</name>
    <dbReference type="NCBI Taxonomy" id="1802612"/>
    <lineage>
        <taxon>Bacteria</taxon>
        <taxon>Katanobacteria</taxon>
    </lineage>
</organism>
<sequence length="717" mass="75820">MSKHKVDLIELFVVTTIFIGLLSTLSNHSVIAAINESFNYQGKIVNTDGTNLKNVDAACVNEGGADLCDFRINIYTLSSGGTLVWQETKSDVEIYDNDGIFNLTLDCSGTFSNCNQNGGPDLTSGQLFIEVEFDTSGNGDFSEGETFNPRRVLSAVPYSFNSKTSDNANLLDNIDSTSLLRSDASDTFNNGYTLTMDGTFDVNGDISIDDTTVIFDGPTTEFSMTGDLSINLDDLFVEKNSGYVGINNNNPGVELDVSGIISASSDIRVGNDLIVGGISLATADIYLGSSGVVIINGQSNDSDFRIDGSGPNLKNIFFADANTGSIGIDTSAPTAFIDLPSSTTTRATARLRTGVQPSAPNVGDIYADGTGFYYRNNSSQWIDLSAGSSLQSTYNGGATIDISSTEGALTFDAGSANLDVLVGQNSDTGDFRVWDGTNNWFMIDENVNTISLGNNQAATALSLTGGTTWSLASTGALSGITTISSSGDWTFSATTPTITINNNETFTVTDGSDSFAVNTSGTSFGMTSASSTVTFDMDTGPAFTGNARPTKKITLSPEYTGAILTPFYGAEQDTNISGTMTSDSDTAPATSIKTYYNWQRNASTQHFYTVAVRITLPPDFSAWATATNAVTMGYKTASTTSTNSLVDARVYMEGDATLDASSSGQTSLSWSTINFTSADLDIWNAAGETGVIYLRLGSQSSNWARIGDITLTYLASY</sequence>
<reference evidence="1 2" key="1">
    <citation type="journal article" date="2016" name="Nat. Commun.">
        <title>Thousands of microbial genomes shed light on interconnected biogeochemical processes in an aquifer system.</title>
        <authorList>
            <person name="Anantharaman K."/>
            <person name="Brown C.T."/>
            <person name="Hug L.A."/>
            <person name="Sharon I."/>
            <person name="Castelle C.J."/>
            <person name="Probst A.J."/>
            <person name="Thomas B.C."/>
            <person name="Singh A."/>
            <person name="Wilkins M.J."/>
            <person name="Karaoz U."/>
            <person name="Brodie E.L."/>
            <person name="Williams K.H."/>
            <person name="Hubbard S.S."/>
            <person name="Banfield J.F."/>
        </authorList>
    </citation>
    <scope>NUCLEOTIDE SEQUENCE [LARGE SCALE GENOMIC DNA]</scope>
</reference>
<gene>
    <name evidence="1" type="ORF">A2V49_03380</name>
</gene>
<protein>
    <submittedName>
        <fullName evidence="1">Uncharacterized protein</fullName>
    </submittedName>
</protein>
<name>A0A1F4UKR5_UNCKA</name>
<evidence type="ECO:0000313" key="1">
    <source>
        <dbReference type="EMBL" id="OGC45452.1"/>
    </source>
</evidence>
<dbReference type="EMBL" id="MEUV01000036">
    <property type="protein sequence ID" value="OGC45452.1"/>
    <property type="molecule type" value="Genomic_DNA"/>
</dbReference>